<dbReference type="RefSeq" id="WP_254013904.1">
    <property type="nucleotide sequence ID" value="NZ_JAMZMM010000289.1"/>
</dbReference>
<accession>A0AAE3KPC3</accession>
<keyword evidence="3" id="KW-0998">Cell outer membrane</keyword>
<evidence type="ECO:0000313" key="9">
    <source>
        <dbReference type="Proteomes" id="UP001204953"/>
    </source>
</evidence>
<dbReference type="SUPFAM" id="SSF103088">
    <property type="entry name" value="OmpA-like"/>
    <property type="match status" value="1"/>
</dbReference>
<dbReference type="AlphaFoldDB" id="A0AAE3KPC3"/>
<dbReference type="Proteomes" id="UP001204953">
    <property type="component" value="Unassembled WGS sequence"/>
</dbReference>
<name>A0AAE3KPC3_9CYAN</name>
<comment type="caution">
    <text evidence="8">The sequence shown here is derived from an EMBL/GenBank/DDBJ whole genome shotgun (WGS) entry which is preliminary data.</text>
</comment>
<evidence type="ECO:0000259" key="6">
    <source>
        <dbReference type="PROSITE" id="PS50914"/>
    </source>
</evidence>
<feature type="compositionally biased region" description="Polar residues" evidence="5">
    <location>
        <begin position="250"/>
        <end position="268"/>
    </location>
</feature>
<sequence>MTSSKNNQSPLSQIEGLLDLLLDLQNANPTAESREESGLSQGDGESQGASVNSQSVDNSVTLQANDAAPIAHELNLSLQPKIKEERGEGNGDLGKQDDYLNFSNEEEPLDVLSNLSIVDQNQPEQIENSSPQPDTRSHLLVETQFKLEKPEDSRNHSSLLIDDSTANALNSLQQLLNQSFIEKESREKSTDLSHLSELDDEKIASLESLSLTASDGVIYSEIVEERNQELSRLSMLMGLEVYENKDAETSNKTSSSIEKLSPQSNGSVVVTEESELEDSLSSFDRLQRLILTPDLIESREVLMYLQEQFTILENKIYDPAELIKLILPLIAEILTIKVGEAREEMARAMSPIIDEMIQAKTQEDKQGISSALAPILPDAITEQVTNYPGEFATALAPEMGKAIKEQIELERDAMVDALYPVIGSTITKYMGEAIAAINQKVENNLSPEGISRKLRARIQGVSEAELIFKEAMPFSIQGIFLIHKGSGLIVSEVQPFGKQRLESEMMAGMLTAIRSFVNDCIAQSGNISELDRIDYGNCEIVLEVAGYCYLAVVTEGTPPPSFLEKMRDTLITITQRHGKAIELFDGDPDSVPKPVHQLLESLTQVSDGSRPTLGQARNIPVAILAVVTLVLSAIFIPWGIHHHRSVINLNLEEKTRLALTSDPELAVYRIGVDAKGNTIRLSGKLPTKYLVEKAGEITNDAAPKVKLDNQIVAVKVPQDPTVVAGEVERATRILNQTERMAIWTTYNEGKVTVKGSIVQVADAEKITEALSKIPGVESVTNTAQLQPLALASRIYFDLNSAELKSSEREKLDRVKAFLNDYPSQNLRVIGYCDRNGNKLENQELAVERAKTVSKLLVNQGIDPRRLQVAGTTKPPTNVYADDALNLSRFVEFEAIAP</sequence>
<dbReference type="InterPro" id="IPR006664">
    <property type="entry name" value="OMP_bac"/>
</dbReference>
<dbReference type="GO" id="GO:0009279">
    <property type="term" value="C:cell outer membrane"/>
    <property type="evidence" value="ECO:0007669"/>
    <property type="project" value="UniProtKB-SubCell"/>
</dbReference>
<evidence type="ECO:0000256" key="5">
    <source>
        <dbReference type="SAM" id="MobiDB-lite"/>
    </source>
</evidence>
<dbReference type="PANTHER" id="PTHR30329">
    <property type="entry name" value="STATOR ELEMENT OF FLAGELLAR MOTOR COMPLEX"/>
    <property type="match status" value="1"/>
</dbReference>
<dbReference type="PANTHER" id="PTHR30329:SF21">
    <property type="entry name" value="LIPOPROTEIN YIAD-RELATED"/>
    <property type="match status" value="1"/>
</dbReference>
<organism evidence="8 9">
    <name type="scientific">Limnofasciculus baicalensis BBK-W-15</name>
    <dbReference type="NCBI Taxonomy" id="2699891"/>
    <lineage>
        <taxon>Bacteria</taxon>
        <taxon>Bacillati</taxon>
        <taxon>Cyanobacteriota</taxon>
        <taxon>Cyanophyceae</taxon>
        <taxon>Coleofasciculales</taxon>
        <taxon>Coleofasciculaceae</taxon>
        <taxon>Limnofasciculus</taxon>
        <taxon>Limnofasciculus baicalensis</taxon>
    </lineage>
</organism>
<protein>
    <submittedName>
        <fullName evidence="8">OmpA family protein</fullName>
    </submittedName>
</protein>
<feature type="region of interest" description="Disordered" evidence="5">
    <location>
        <begin position="25"/>
        <end position="54"/>
    </location>
</feature>
<feature type="domain" description="BON" evidence="6">
    <location>
        <begin position="719"/>
        <end position="787"/>
    </location>
</feature>
<evidence type="ECO:0000256" key="1">
    <source>
        <dbReference type="ARBA" id="ARBA00004442"/>
    </source>
</evidence>
<keyword evidence="2 4" id="KW-0472">Membrane</keyword>
<dbReference type="Pfam" id="PF00691">
    <property type="entry name" value="OmpA"/>
    <property type="match status" value="1"/>
</dbReference>
<evidence type="ECO:0000259" key="7">
    <source>
        <dbReference type="PROSITE" id="PS51123"/>
    </source>
</evidence>
<feature type="domain" description="OmpA-like" evidence="7">
    <location>
        <begin position="783"/>
        <end position="897"/>
    </location>
</feature>
<evidence type="ECO:0000256" key="4">
    <source>
        <dbReference type="PROSITE-ProRule" id="PRU00473"/>
    </source>
</evidence>
<comment type="subcellular location">
    <subcellularLocation>
        <location evidence="1">Cell outer membrane</location>
    </subcellularLocation>
</comment>
<dbReference type="InterPro" id="IPR050330">
    <property type="entry name" value="Bact_OuterMem_StrucFunc"/>
</dbReference>
<evidence type="ECO:0000256" key="2">
    <source>
        <dbReference type="ARBA" id="ARBA00023136"/>
    </source>
</evidence>
<dbReference type="Gene3D" id="3.30.1330.60">
    <property type="entry name" value="OmpA-like domain"/>
    <property type="match status" value="1"/>
</dbReference>
<keyword evidence="9" id="KW-1185">Reference proteome</keyword>
<reference evidence="8" key="1">
    <citation type="submission" date="2022-06" db="EMBL/GenBank/DDBJ databases">
        <title>New cyanobacteria of genus Symplocastrum in benthos of Lake Baikal.</title>
        <authorList>
            <person name="Sorokovikova E."/>
            <person name="Tikhonova I."/>
            <person name="Krasnopeev A."/>
            <person name="Evseev P."/>
            <person name="Gladkikh A."/>
            <person name="Belykh O."/>
        </authorList>
    </citation>
    <scope>NUCLEOTIDE SEQUENCE</scope>
    <source>
        <strain evidence="8">BBK-W-15</strain>
    </source>
</reference>
<dbReference type="InterPro" id="IPR006665">
    <property type="entry name" value="OmpA-like"/>
</dbReference>
<dbReference type="PRINTS" id="PR01021">
    <property type="entry name" value="OMPADOMAIN"/>
</dbReference>
<feature type="compositionally biased region" description="Polar residues" evidence="5">
    <location>
        <begin position="38"/>
        <end position="54"/>
    </location>
</feature>
<dbReference type="PROSITE" id="PS50914">
    <property type="entry name" value="BON"/>
    <property type="match status" value="1"/>
</dbReference>
<feature type="region of interest" description="Disordered" evidence="5">
    <location>
        <begin position="247"/>
        <end position="268"/>
    </location>
</feature>
<gene>
    <name evidence="8" type="ORF">NJ959_22300</name>
</gene>
<dbReference type="InterPro" id="IPR036737">
    <property type="entry name" value="OmpA-like_sf"/>
</dbReference>
<evidence type="ECO:0000256" key="3">
    <source>
        <dbReference type="ARBA" id="ARBA00023237"/>
    </source>
</evidence>
<proteinExistence type="predicted"/>
<dbReference type="Pfam" id="PF04972">
    <property type="entry name" value="BON"/>
    <property type="match status" value="2"/>
</dbReference>
<dbReference type="InterPro" id="IPR007055">
    <property type="entry name" value="BON_dom"/>
</dbReference>
<evidence type="ECO:0000313" key="8">
    <source>
        <dbReference type="EMBL" id="MCP2731159.1"/>
    </source>
</evidence>
<dbReference type="PROSITE" id="PS51123">
    <property type="entry name" value="OMPA_2"/>
    <property type="match status" value="1"/>
</dbReference>
<dbReference type="CDD" id="cd07185">
    <property type="entry name" value="OmpA_C-like"/>
    <property type="match status" value="1"/>
</dbReference>
<dbReference type="EMBL" id="JAMZMM010000289">
    <property type="protein sequence ID" value="MCP2731159.1"/>
    <property type="molecule type" value="Genomic_DNA"/>
</dbReference>